<protein>
    <recommendedName>
        <fullName evidence="3">DUF2946 domain-containing protein</fullName>
    </recommendedName>
</protein>
<dbReference type="AlphaFoldDB" id="A0A519BDR1"/>
<reference evidence="1 2" key="1">
    <citation type="submission" date="2019-01" db="EMBL/GenBank/DDBJ databases">
        <title>Insights into ecological role of a new deltaproteobacterial order Candidatus Sinidesulfobacterales (Sva0485) by metagenomics and metatranscriptomics.</title>
        <authorList>
            <person name="Tan S."/>
            <person name="Liu J."/>
            <person name="Fang Y."/>
            <person name="Hedlund B.P."/>
            <person name="Lian Z.H."/>
            <person name="Huang L.Y."/>
            <person name="Li J.T."/>
            <person name="Huang L.N."/>
            <person name="Li W.J."/>
            <person name="Jiang H.C."/>
            <person name="Dong H.L."/>
            <person name="Shu W.S."/>
        </authorList>
    </citation>
    <scope>NUCLEOTIDE SEQUENCE [LARGE SCALE GENOMIC DNA]</scope>
    <source>
        <strain evidence="1">AP3</strain>
    </source>
</reference>
<evidence type="ECO:0000313" key="2">
    <source>
        <dbReference type="Proteomes" id="UP000320813"/>
    </source>
</evidence>
<evidence type="ECO:0000313" key="1">
    <source>
        <dbReference type="EMBL" id="RZD15409.1"/>
    </source>
</evidence>
<proteinExistence type="predicted"/>
<organism evidence="1 2">
    <name type="scientific">Candidatus Acidulodesulfobacterium ferriphilum</name>
    <dbReference type="NCBI Taxonomy" id="2597223"/>
    <lineage>
        <taxon>Bacteria</taxon>
        <taxon>Deltaproteobacteria</taxon>
        <taxon>Candidatus Acidulodesulfobacterales</taxon>
        <taxon>Candidatus Acidulodesulfobacterium</taxon>
    </lineage>
</organism>
<sequence>MKIQILLNKKYKFFLFFPLAAIAVFSLIGAPEISSMFNAPMIMSPMQAGMSMNTMQAGQAAGKLVQGVQKASPLTFFKTVSPNSNELNLQSYVTCVECQNLPTTYYPVSFYYGSFVKTISSPGKSYIKHFSSDIPHPPQNSLTLFS</sequence>
<dbReference type="EMBL" id="SGBD01000001">
    <property type="protein sequence ID" value="RZD15409.1"/>
    <property type="molecule type" value="Genomic_DNA"/>
</dbReference>
<dbReference type="Proteomes" id="UP000320813">
    <property type="component" value="Unassembled WGS sequence"/>
</dbReference>
<gene>
    <name evidence="1" type="ORF">EVJ47_03820</name>
</gene>
<name>A0A519BDR1_9DELT</name>
<evidence type="ECO:0008006" key="3">
    <source>
        <dbReference type="Google" id="ProtNLM"/>
    </source>
</evidence>
<comment type="caution">
    <text evidence="1">The sequence shown here is derived from an EMBL/GenBank/DDBJ whole genome shotgun (WGS) entry which is preliminary data.</text>
</comment>
<accession>A0A519BDR1</accession>